<dbReference type="InterPro" id="IPR001279">
    <property type="entry name" value="Metallo-B-lactamas"/>
</dbReference>
<dbReference type="RefSeq" id="WP_142061502.1">
    <property type="nucleotide sequence ID" value="NZ_VFPA01000005.1"/>
</dbReference>
<dbReference type="GO" id="GO:0016787">
    <property type="term" value="F:hydrolase activity"/>
    <property type="evidence" value="ECO:0007669"/>
    <property type="project" value="UniProtKB-KW"/>
</dbReference>
<keyword evidence="2" id="KW-0378">Hydrolase</keyword>
<dbReference type="SMART" id="SM00849">
    <property type="entry name" value="Lactamase_B"/>
    <property type="match status" value="1"/>
</dbReference>
<proteinExistence type="predicted"/>
<dbReference type="SUPFAM" id="SSF56281">
    <property type="entry name" value="Metallo-hydrolase/oxidoreductase"/>
    <property type="match status" value="1"/>
</dbReference>
<dbReference type="EMBL" id="VFPA01000005">
    <property type="protein sequence ID" value="TQM04254.1"/>
    <property type="molecule type" value="Genomic_DNA"/>
</dbReference>
<reference evidence="2 3" key="1">
    <citation type="submission" date="2019-06" db="EMBL/GenBank/DDBJ databases">
        <title>Sequencing the genomes of 1000 actinobacteria strains.</title>
        <authorList>
            <person name="Klenk H.-P."/>
        </authorList>
    </citation>
    <scope>NUCLEOTIDE SEQUENCE [LARGE SCALE GENOMIC DNA]</scope>
    <source>
        <strain evidence="2 3">DSM 45301</strain>
    </source>
</reference>
<name>A0A543D4J5_9PSEU</name>
<keyword evidence="3" id="KW-1185">Reference proteome</keyword>
<dbReference type="PANTHER" id="PTHR42951">
    <property type="entry name" value="METALLO-BETA-LACTAMASE DOMAIN-CONTAINING"/>
    <property type="match status" value="1"/>
</dbReference>
<dbReference type="Proteomes" id="UP000315677">
    <property type="component" value="Unassembled WGS sequence"/>
</dbReference>
<dbReference type="AlphaFoldDB" id="A0A543D4J5"/>
<evidence type="ECO:0000313" key="3">
    <source>
        <dbReference type="Proteomes" id="UP000315677"/>
    </source>
</evidence>
<evidence type="ECO:0000259" key="1">
    <source>
        <dbReference type="SMART" id="SM00849"/>
    </source>
</evidence>
<accession>A0A543D4J5</accession>
<organism evidence="2 3">
    <name type="scientific">Pseudonocardia kunmingensis</name>
    <dbReference type="NCBI Taxonomy" id="630975"/>
    <lineage>
        <taxon>Bacteria</taxon>
        <taxon>Bacillati</taxon>
        <taxon>Actinomycetota</taxon>
        <taxon>Actinomycetes</taxon>
        <taxon>Pseudonocardiales</taxon>
        <taxon>Pseudonocardiaceae</taxon>
        <taxon>Pseudonocardia</taxon>
    </lineage>
</organism>
<protein>
    <submittedName>
        <fullName evidence="2">Glyoxylase-like metal-dependent hydrolase (Beta-lactamase superfamily II)</fullName>
    </submittedName>
</protein>
<dbReference type="Gene3D" id="3.60.15.10">
    <property type="entry name" value="Ribonuclease Z/Hydroxyacylglutathione hydrolase-like"/>
    <property type="match status" value="1"/>
</dbReference>
<dbReference type="InterPro" id="IPR036866">
    <property type="entry name" value="RibonucZ/Hydroxyglut_hydro"/>
</dbReference>
<gene>
    <name evidence="2" type="ORF">FB558_7286</name>
</gene>
<evidence type="ECO:0000313" key="2">
    <source>
        <dbReference type="EMBL" id="TQM04254.1"/>
    </source>
</evidence>
<dbReference type="PANTHER" id="PTHR42951:SF4">
    <property type="entry name" value="ACYL-COENZYME A THIOESTERASE MBLAC2"/>
    <property type="match status" value="1"/>
</dbReference>
<sequence>MTLPTCLPRESDERPPGFVAPNLSPLGLRLLPHELARGVWALMADQPPKDNNGLIVGERAALVVDAGVTPDVGRQIQRVAAELTDVPVRYLVHTTHHGDHTFGATAFGPEVTVVTSRLNRAAMDDIDRERRIRAESMDGRPEVLDEVTRWRMPDVVFDRFTEIDLGGRTVQLWHFGPGNGPGDTIVVVPDARTAWTGNFLGPAGFPGMLLIGDPVGYLRSVLAMRATLDVATLVPGHGPLGPAEPGTSAFLAYLEVLADRVPAAVAAGTPVEALYDTVPGVEPPPGLPPRYRAVVRSLHHLNILLTYRWAQAALDR</sequence>
<dbReference type="Pfam" id="PF00753">
    <property type="entry name" value="Lactamase_B"/>
    <property type="match status" value="1"/>
</dbReference>
<dbReference type="OrthoDB" id="420651at2"/>
<comment type="caution">
    <text evidence="2">The sequence shown here is derived from an EMBL/GenBank/DDBJ whole genome shotgun (WGS) entry which is preliminary data.</text>
</comment>
<dbReference type="InterPro" id="IPR050855">
    <property type="entry name" value="NDM-1-like"/>
</dbReference>
<feature type="domain" description="Metallo-beta-lactamase" evidence="1">
    <location>
        <begin position="50"/>
        <end position="237"/>
    </location>
</feature>
<dbReference type="CDD" id="cd16282">
    <property type="entry name" value="metallo-hydrolase-like_MBL-fold"/>
    <property type="match status" value="1"/>
</dbReference>